<gene>
    <name evidence="2" type="ORF">KTN04_13595</name>
</gene>
<evidence type="ECO:0000256" key="1">
    <source>
        <dbReference type="ARBA" id="ARBA00023235"/>
    </source>
</evidence>
<comment type="caution">
    <text evidence="2">The sequence shown here is derived from an EMBL/GenBank/DDBJ whole genome shotgun (WGS) entry which is preliminary data.</text>
</comment>
<dbReference type="PANTHER" id="PTHR43684:SF1">
    <property type="entry name" value="ENOYL-COA DELTA ISOMERASE 2"/>
    <property type="match status" value="1"/>
</dbReference>
<dbReference type="InterPro" id="IPR051053">
    <property type="entry name" value="ECH/Chromodomain_protein"/>
</dbReference>
<dbReference type="CDD" id="cd06558">
    <property type="entry name" value="crotonase-like"/>
    <property type="match status" value="1"/>
</dbReference>
<name>A0ABS6MDJ1_9GAMM</name>
<protein>
    <submittedName>
        <fullName evidence="2">Enoyl-CoA hydratase/isomerase family protein</fullName>
    </submittedName>
</protein>
<evidence type="ECO:0000313" key="3">
    <source>
        <dbReference type="Proteomes" id="UP000755551"/>
    </source>
</evidence>
<dbReference type="RefSeq" id="WP_217335781.1">
    <property type="nucleotide sequence ID" value="NZ_JAHQZT010000021.1"/>
</dbReference>
<accession>A0ABS6MDJ1</accession>
<dbReference type="InterPro" id="IPR001753">
    <property type="entry name" value="Enoyl-CoA_hydra/iso"/>
</dbReference>
<dbReference type="PANTHER" id="PTHR43684">
    <property type="match status" value="1"/>
</dbReference>
<evidence type="ECO:0000313" key="2">
    <source>
        <dbReference type="EMBL" id="MBV0934374.1"/>
    </source>
</evidence>
<dbReference type="Pfam" id="PF00378">
    <property type="entry name" value="ECH_1"/>
    <property type="match status" value="1"/>
</dbReference>
<reference evidence="2 3" key="1">
    <citation type="submission" date="2021-06" db="EMBL/GenBank/DDBJ databases">
        <title>Bacterium isolated from marine sediment.</title>
        <authorList>
            <person name="Zhu K.-L."/>
            <person name="Du Z.-J."/>
            <person name="Liang Q.-Y."/>
        </authorList>
    </citation>
    <scope>NUCLEOTIDE SEQUENCE [LARGE SCALE GENOMIC DNA]</scope>
    <source>
        <strain evidence="2 3">A346</strain>
    </source>
</reference>
<organism evidence="2 3">
    <name type="scientific">Marinobacterium weihaiense</name>
    <dbReference type="NCBI Taxonomy" id="2851016"/>
    <lineage>
        <taxon>Bacteria</taxon>
        <taxon>Pseudomonadati</taxon>
        <taxon>Pseudomonadota</taxon>
        <taxon>Gammaproteobacteria</taxon>
        <taxon>Oceanospirillales</taxon>
        <taxon>Oceanospirillaceae</taxon>
        <taxon>Marinobacterium</taxon>
    </lineage>
</organism>
<dbReference type="Proteomes" id="UP000755551">
    <property type="component" value="Unassembled WGS sequence"/>
</dbReference>
<dbReference type="EMBL" id="JAHQZT010000021">
    <property type="protein sequence ID" value="MBV0934374.1"/>
    <property type="molecule type" value="Genomic_DNA"/>
</dbReference>
<sequence length="247" mass="26666">MSTLLQYREDGVLRLTLNRADKRNAFDRELYAELTAALQAADADPDVRVIRLGAEGGCFSAGNDIADFLAEPEQGRRTDPPLHLLQAMRRCRKPIVAEVNGKAVGIGATLLLHCDLVYAGEGSALMFPFVALGLCPEGGSTQLVPQLAGHVKAFEWLVLGQPCTAADAAQYGLINAVLPPEQLTVQVDKAVARLAALDPEAVQQSRRRLQQAAGAQLEALMRAEMDLFEQLLEGEAAQQALHAFVNR</sequence>
<keyword evidence="3" id="KW-1185">Reference proteome</keyword>
<keyword evidence="1" id="KW-0413">Isomerase</keyword>
<proteinExistence type="predicted"/>